<comment type="caution">
    <text evidence="2">The sequence shown here is derived from an EMBL/GenBank/DDBJ whole genome shotgun (WGS) entry which is preliminary data.</text>
</comment>
<dbReference type="AlphaFoldDB" id="A0A834SRX3"/>
<protein>
    <submittedName>
        <fullName evidence="2">Uncharacterized protein</fullName>
    </submittedName>
</protein>
<feature type="compositionally biased region" description="Basic and acidic residues" evidence="1">
    <location>
        <begin position="52"/>
        <end position="69"/>
    </location>
</feature>
<accession>A0A834SRX3</accession>
<evidence type="ECO:0000313" key="3">
    <source>
        <dbReference type="Proteomes" id="UP000634136"/>
    </source>
</evidence>
<organism evidence="2 3">
    <name type="scientific">Senna tora</name>
    <dbReference type="NCBI Taxonomy" id="362788"/>
    <lineage>
        <taxon>Eukaryota</taxon>
        <taxon>Viridiplantae</taxon>
        <taxon>Streptophyta</taxon>
        <taxon>Embryophyta</taxon>
        <taxon>Tracheophyta</taxon>
        <taxon>Spermatophyta</taxon>
        <taxon>Magnoliopsida</taxon>
        <taxon>eudicotyledons</taxon>
        <taxon>Gunneridae</taxon>
        <taxon>Pentapetalae</taxon>
        <taxon>rosids</taxon>
        <taxon>fabids</taxon>
        <taxon>Fabales</taxon>
        <taxon>Fabaceae</taxon>
        <taxon>Caesalpinioideae</taxon>
        <taxon>Cassia clade</taxon>
        <taxon>Senna</taxon>
    </lineage>
</organism>
<feature type="compositionally biased region" description="Polar residues" evidence="1">
    <location>
        <begin position="111"/>
        <end position="128"/>
    </location>
</feature>
<sequence>MDNPSKGQHILKGRAGAIKWQPITATTANSREASSQGGLGETPENGHPTQRTPHEWKTLRRDNIYRRDGPLPSNGSLSPRPRPQVARLAPQYPSSRKGWRIGGVAGEWSSDKANTSRMDNMSRRQQTPKGRAVAIKWQPITATTANSREASPSIPIIPIGGVAGEWSSDKANTSRMDNISRGQQTLKGQAVAIKWQPITATTANSREASPSIPIIP</sequence>
<gene>
    <name evidence="2" type="ORF">G2W53_039941</name>
</gene>
<keyword evidence="3" id="KW-1185">Reference proteome</keyword>
<dbReference type="Proteomes" id="UP000634136">
    <property type="component" value="Unassembled WGS sequence"/>
</dbReference>
<name>A0A834SRX3_9FABA</name>
<feature type="compositionally biased region" description="Polar residues" evidence="1">
    <location>
        <begin position="23"/>
        <end position="36"/>
    </location>
</feature>
<proteinExistence type="predicted"/>
<reference evidence="2" key="1">
    <citation type="submission" date="2020-09" db="EMBL/GenBank/DDBJ databases">
        <title>Genome-Enabled Discovery of Anthraquinone Biosynthesis in Senna tora.</title>
        <authorList>
            <person name="Kang S.-H."/>
            <person name="Pandey R.P."/>
            <person name="Lee C.-M."/>
            <person name="Sim J.-S."/>
            <person name="Jeong J.-T."/>
            <person name="Choi B.-S."/>
            <person name="Jung M."/>
            <person name="Ginzburg D."/>
            <person name="Zhao K."/>
            <person name="Won S.Y."/>
            <person name="Oh T.-J."/>
            <person name="Yu Y."/>
            <person name="Kim N.-H."/>
            <person name="Lee O.R."/>
            <person name="Lee T.-H."/>
            <person name="Bashyal P."/>
            <person name="Kim T.-S."/>
            <person name="Lee W.-H."/>
            <person name="Kawkins C."/>
            <person name="Kim C.-K."/>
            <person name="Kim J.S."/>
            <person name="Ahn B.O."/>
            <person name="Rhee S.Y."/>
            <person name="Sohng J.K."/>
        </authorList>
    </citation>
    <scope>NUCLEOTIDE SEQUENCE</scope>
    <source>
        <tissue evidence="2">Leaf</tissue>
    </source>
</reference>
<dbReference type="EMBL" id="JAAIUW010000012">
    <property type="protein sequence ID" value="KAF7807780.1"/>
    <property type="molecule type" value="Genomic_DNA"/>
</dbReference>
<evidence type="ECO:0000256" key="1">
    <source>
        <dbReference type="SAM" id="MobiDB-lite"/>
    </source>
</evidence>
<evidence type="ECO:0000313" key="2">
    <source>
        <dbReference type="EMBL" id="KAF7807780.1"/>
    </source>
</evidence>
<feature type="region of interest" description="Disordered" evidence="1">
    <location>
        <begin position="1"/>
        <end position="131"/>
    </location>
</feature>